<dbReference type="GO" id="GO:0004175">
    <property type="term" value="F:endopeptidase activity"/>
    <property type="evidence" value="ECO:0007669"/>
    <property type="project" value="UniProtKB-ARBA"/>
</dbReference>
<protein>
    <recommendedName>
        <fullName evidence="2">CAAX prenyl protease 2/Lysostaphin resistance protein A-like domain-containing protein</fullName>
    </recommendedName>
</protein>
<dbReference type="EMBL" id="LFKP01000013">
    <property type="protein sequence ID" value="OHV94580.1"/>
    <property type="molecule type" value="Genomic_DNA"/>
</dbReference>
<feature type="domain" description="CAAX prenyl protease 2/Lysostaphin resistance protein A-like" evidence="2">
    <location>
        <begin position="687"/>
        <end position="772"/>
    </location>
</feature>
<evidence type="ECO:0000313" key="3">
    <source>
        <dbReference type="EMBL" id="OHV94580.1"/>
    </source>
</evidence>
<feature type="transmembrane region" description="Helical" evidence="1">
    <location>
        <begin position="195"/>
        <end position="215"/>
    </location>
</feature>
<feature type="transmembrane region" description="Helical" evidence="1">
    <location>
        <begin position="687"/>
        <end position="706"/>
    </location>
</feature>
<dbReference type="PANTHER" id="PTHR43592">
    <property type="entry name" value="CAAX AMINO TERMINAL PROTEASE"/>
    <property type="match status" value="1"/>
</dbReference>
<comment type="caution">
    <text evidence="3">The sequence shown here is derived from an EMBL/GenBank/DDBJ whole genome shotgun (WGS) entry which is preliminary data.</text>
</comment>
<dbReference type="InterPro" id="IPR003675">
    <property type="entry name" value="Rce1/LyrA-like_dom"/>
</dbReference>
<feature type="transmembrane region" description="Helical" evidence="1">
    <location>
        <begin position="726"/>
        <end position="754"/>
    </location>
</feature>
<dbReference type="GO" id="GO:0080120">
    <property type="term" value="P:CAAX-box protein maturation"/>
    <property type="evidence" value="ECO:0007669"/>
    <property type="project" value="UniProtKB-ARBA"/>
</dbReference>
<feature type="transmembrane region" description="Helical" evidence="1">
    <location>
        <begin position="51"/>
        <end position="69"/>
    </location>
</feature>
<reference evidence="3 4" key="1">
    <citation type="submission" date="2015-06" db="EMBL/GenBank/DDBJ databases">
        <title>Draft genome sequencing of a biphenyl-degrading bacterium, Janthinobacterium lividum MEG1.</title>
        <authorList>
            <person name="Shimodaira J."/>
            <person name="Hatta T."/>
        </authorList>
    </citation>
    <scope>NUCLEOTIDE SEQUENCE [LARGE SCALE GENOMIC DNA]</scope>
    <source>
        <strain evidence="3 4">MEG1</strain>
    </source>
</reference>
<dbReference type="Proteomes" id="UP000179840">
    <property type="component" value="Unassembled WGS sequence"/>
</dbReference>
<feature type="transmembrane region" description="Helical" evidence="1">
    <location>
        <begin position="236"/>
        <end position="265"/>
    </location>
</feature>
<evidence type="ECO:0000259" key="2">
    <source>
        <dbReference type="Pfam" id="PF02517"/>
    </source>
</evidence>
<feature type="transmembrane region" description="Helical" evidence="1">
    <location>
        <begin position="170"/>
        <end position="189"/>
    </location>
</feature>
<dbReference type="PANTHER" id="PTHR43592:SF15">
    <property type="entry name" value="CAAX AMINO TERMINAL PROTEASE FAMILY PROTEIN"/>
    <property type="match status" value="1"/>
</dbReference>
<feature type="transmembrane region" description="Helical" evidence="1">
    <location>
        <begin position="475"/>
        <end position="499"/>
    </location>
</feature>
<feature type="transmembrane region" description="Helical" evidence="1">
    <location>
        <begin position="649"/>
        <end position="667"/>
    </location>
</feature>
<proteinExistence type="predicted"/>
<feature type="transmembrane region" description="Helical" evidence="1">
    <location>
        <begin position="574"/>
        <end position="597"/>
    </location>
</feature>
<feature type="transmembrane region" description="Helical" evidence="1">
    <location>
        <begin position="511"/>
        <end position="529"/>
    </location>
</feature>
<feature type="transmembrane region" description="Helical" evidence="1">
    <location>
        <begin position="603"/>
        <end position="628"/>
    </location>
</feature>
<gene>
    <name evidence="3" type="ORF">AKG95_23910</name>
</gene>
<accession>A0A1S1U2A6</accession>
<organism evidence="3 4">
    <name type="scientific">Janthinobacterium lividum</name>
    <dbReference type="NCBI Taxonomy" id="29581"/>
    <lineage>
        <taxon>Bacteria</taxon>
        <taxon>Pseudomonadati</taxon>
        <taxon>Pseudomonadota</taxon>
        <taxon>Betaproteobacteria</taxon>
        <taxon>Burkholderiales</taxon>
        <taxon>Oxalobacteraceae</taxon>
        <taxon>Janthinobacterium</taxon>
    </lineage>
</organism>
<feature type="transmembrane region" description="Helical" evidence="1">
    <location>
        <begin position="285"/>
        <end position="308"/>
    </location>
</feature>
<feature type="transmembrane region" description="Helical" evidence="1">
    <location>
        <begin position="395"/>
        <end position="413"/>
    </location>
</feature>
<feature type="transmembrane region" description="Helical" evidence="1">
    <location>
        <begin position="365"/>
        <end position="383"/>
    </location>
</feature>
<evidence type="ECO:0000256" key="1">
    <source>
        <dbReference type="SAM" id="Phobius"/>
    </source>
</evidence>
<feature type="transmembrane region" description="Helical" evidence="1">
    <location>
        <begin position="447"/>
        <end position="469"/>
    </location>
</feature>
<keyword evidence="1" id="KW-0812">Transmembrane</keyword>
<dbReference type="RefSeq" id="WP_071079409.1">
    <property type="nucleotide sequence ID" value="NZ_LFKP01000013.1"/>
</dbReference>
<dbReference type="Pfam" id="PF02517">
    <property type="entry name" value="Rce1-like"/>
    <property type="match status" value="1"/>
</dbReference>
<feature type="transmembrane region" description="Helical" evidence="1">
    <location>
        <begin position="760"/>
        <end position="780"/>
    </location>
</feature>
<sequence>MTPAPLTAWRAIWLLTRLRLQRLLNVSGRGLAFKKTRQGRPATPGKKRGRWLLGVLLFLPMLFSFGTIARHGVLNMHCLLDQVAACQAQGSMQAGERLLAPVIAELIGHPFSTALAGGLALQLMLLWLVSVLLPLGMGELSKPDWDLEWLVTLPVDKATLLWARVLERTVVNPAGLLALWPSTTMIAWYSGQGWISPLSGLAASLLLLALAAMLRTLVDTGLRLSLSPARLGNLQALLSVAGVFPMYMGMSFGMGAGGFAHGWAAAMPAWSSWTPPGLLVRVLNAASLAAALLPACLLLAQVLLLMWLGMAMLRRQLRHGVVGAGQREASRKRSPAALPAGRWRARIGTVIQRRELTLLMRDRNFMVQTLLMPLLILGGQALFSGQARDLHTLLASPALLASTGFFLGSYVLMMSAFQTLNKEGGALWLLYTFPVSVEQALRQKAQLWGVLALLYPFILFAAALAWLPAWRWDMAGLMLLALAGIPLYSMIAVALGVFASDPLATEATAKIRPTYMYLYLLLTGLYLAALAAGSVVQQLVFVVLTLALALALWQKARDELPYLLDPAASPPARVSASDGLIAAMLFFILQTLALLLLKDAAGATLAHVAIAFGSAGALTYILVRLVYWRSKTAGVPRIGPAGRQAWRRGAAGALLAALFGIGYLAIVQACGWSPVRAPLSAGAGWDGVWLAGLTLLAAPLCEEFIFRGLIQGGLRRSLPAWQAIGIGAAIFAIVHPPVSMLPVFVLGLCAGAAYERSRSLLAPMLAHAGYNAAILAVQLYA</sequence>
<keyword evidence="1" id="KW-0472">Membrane</keyword>
<feature type="transmembrane region" description="Helical" evidence="1">
    <location>
        <begin position="114"/>
        <end position="135"/>
    </location>
</feature>
<keyword evidence="1" id="KW-1133">Transmembrane helix</keyword>
<name>A0A1S1U2A6_9BURK</name>
<evidence type="ECO:0000313" key="4">
    <source>
        <dbReference type="Proteomes" id="UP000179840"/>
    </source>
</evidence>
<dbReference type="AlphaFoldDB" id="A0A1S1U2A6"/>
<feature type="transmembrane region" description="Helical" evidence="1">
    <location>
        <begin position="535"/>
        <end position="553"/>
    </location>
</feature>